<feature type="domain" description="Mur ligase central" evidence="5">
    <location>
        <begin position="15"/>
        <end position="195"/>
    </location>
</feature>
<dbReference type="InterPro" id="IPR036565">
    <property type="entry name" value="Mur-like_cat_sf"/>
</dbReference>
<dbReference type="Pfam" id="PF08245">
    <property type="entry name" value="Mur_ligase_M"/>
    <property type="match status" value="1"/>
</dbReference>
<evidence type="ECO:0000313" key="6">
    <source>
        <dbReference type="EMBL" id="OGN28337.1"/>
    </source>
</evidence>
<proteinExistence type="predicted"/>
<feature type="domain" description="Mur ligase C-terminal" evidence="4">
    <location>
        <begin position="218"/>
        <end position="365"/>
    </location>
</feature>
<dbReference type="Gene3D" id="3.90.190.20">
    <property type="entry name" value="Mur ligase, C-terminal domain"/>
    <property type="match status" value="1"/>
</dbReference>
<comment type="caution">
    <text evidence="6">The sequence shown here is derived from an EMBL/GenBank/DDBJ whole genome shotgun (WGS) entry which is preliminary data.</text>
</comment>
<dbReference type="InterPro" id="IPR018109">
    <property type="entry name" value="Folylpolyglutamate_synth_CS"/>
</dbReference>
<dbReference type="EMBL" id="MGKP01000021">
    <property type="protein sequence ID" value="OGN28337.1"/>
    <property type="molecule type" value="Genomic_DNA"/>
</dbReference>
<keyword evidence="1" id="KW-0436">Ligase</keyword>
<dbReference type="InterPro" id="IPR036615">
    <property type="entry name" value="Mur_ligase_C_dom_sf"/>
</dbReference>
<evidence type="ECO:0000256" key="1">
    <source>
        <dbReference type="ARBA" id="ARBA00022598"/>
    </source>
</evidence>
<protein>
    <recommendedName>
        <fullName evidence="8">UDP-N-acetylmuramoyl-L-alanyl-D-glutamate--2, 6-diaminopimelate ligase</fullName>
    </recommendedName>
</protein>
<dbReference type="SUPFAM" id="SSF53623">
    <property type="entry name" value="MurD-like peptide ligases, catalytic domain"/>
    <property type="match status" value="1"/>
</dbReference>
<feature type="non-terminal residue" evidence="6">
    <location>
        <position position="1"/>
    </location>
</feature>
<evidence type="ECO:0008006" key="8">
    <source>
        <dbReference type="Google" id="ProtNLM"/>
    </source>
</evidence>
<name>A0A1F8GSD6_9BACT</name>
<dbReference type="PANTHER" id="PTHR23135:SF4">
    <property type="entry name" value="UDP-N-ACETYLMURAMOYL-L-ALANYL-D-GLUTAMATE--2,6-DIAMINOPIMELATE LIGASE MURE HOMOLOG, CHLOROPLASTIC"/>
    <property type="match status" value="1"/>
</dbReference>
<sequence length="392" mass="43743">IVYGFPSRKLKVIAVTGTKGKSTTTYMIARVLEEQGIAVAAIGSLGYKIHKREWPNTLKMTMPGRMKLQKFLREAVSAGCTHVVLETTSEGIAQHRLAGITIDCAVFTNIHPEHIESHGSFENYKSAKLKLFKKTKNIHVLNGDDPYFKEFRAMPAKQTYVFGMEKGAINQRERQIKLKLVGDFNIYNALAALDVAHAYALDELKAQRTLEAIESIPGRMEYIQREPFSVVVDYAHTPQSLELVYQALAQNSKHEIRNPNEARNPKGGKLICVLGSAGGGRDTWKRPKFGEIAAKYCDEIILTNEDAWDEMPEAIVDQIYGGISSMKNDEWRMTNVKKIMDRKVAIQTAIHDAQPGDTVVITGKGSETSMAFASGKKIPWSDAEIARETLQK</sequence>
<gene>
    <name evidence="6" type="ORF">A3A33_00335</name>
</gene>
<dbReference type="PROSITE" id="PS01011">
    <property type="entry name" value="FOLYLPOLYGLU_SYNT_1"/>
    <property type="match status" value="1"/>
</dbReference>
<dbReference type="InterPro" id="IPR004101">
    <property type="entry name" value="Mur_ligase_C"/>
</dbReference>
<dbReference type="AlphaFoldDB" id="A0A1F8GSD6"/>
<reference evidence="6 7" key="1">
    <citation type="journal article" date="2016" name="Nat. Commun.">
        <title>Thousands of microbial genomes shed light on interconnected biogeochemical processes in an aquifer system.</title>
        <authorList>
            <person name="Anantharaman K."/>
            <person name="Brown C.T."/>
            <person name="Hug L.A."/>
            <person name="Sharon I."/>
            <person name="Castelle C.J."/>
            <person name="Probst A.J."/>
            <person name="Thomas B.C."/>
            <person name="Singh A."/>
            <person name="Wilkins M.J."/>
            <person name="Karaoz U."/>
            <person name="Brodie E.L."/>
            <person name="Williams K.H."/>
            <person name="Hubbard S.S."/>
            <person name="Banfield J.F."/>
        </authorList>
    </citation>
    <scope>NUCLEOTIDE SEQUENCE [LARGE SCALE GENOMIC DNA]</scope>
</reference>
<dbReference type="PANTHER" id="PTHR23135">
    <property type="entry name" value="MUR LIGASE FAMILY MEMBER"/>
    <property type="match status" value="1"/>
</dbReference>
<dbReference type="GO" id="GO:0004326">
    <property type="term" value="F:tetrahydrofolylpolyglutamate synthase activity"/>
    <property type="evidence" value="ECO:0007669"/>
    <property type="project" value="InterPro"/>
</dbReference>
<accession>A0A1F8GSD6</accession>
<dbReference type="GO" id="GO:0005524">
    <property type="term" value="F:ATP binding"/>
    <property type="evidence" value="ECO:0007669"/>
    <property type="project" value="UniProtKB-KW"/>
</dbReference>
<organism evidence="6 7">
    <name type="scientific">Candidatus Yanofskybacteria bacterium RIFCSPLOWO2_01_FULL_49_25</name>
    <dbReference type="NCBI Taxonomy" id="1802701"/>
    <lineage>
        <taxon>Bacteria</taxon>
        <taxon>Candidatus Yanofskyibacteriota</taxon>
    </lineage>
</organism>
<keyword evidence="2" id="KW-0547">Nucleotide-binding</keyword>
<dbReference type="SUPFAM" id="SSF53244">
    <property type="entry name" value="MurD-like peptide ligases, peptide-binding domain"/>
    <property type="match status" value="1"/>
</dbReference>
<evidence type="ECO:0000313" key="7">
    <source>
        <dbReference type="Proteomes" id="UP000179047"/>
    </source>
</evidence>
<dbReference type="Pfam" id="PF02875">
    <property type="entry name" value="Mur_ligase_C"/>
    <property type="match status" value="1"/>
</dbReference>
<evidence type="ECO:0000256" key="3">
    <source>
        <dbReference type="ARBA" id="ARBA00022840"/>
    </source>
</evidence>
<evidence type="ECO:0000259" key="4">
    <source>
        <dbReference type="Pfam" id="PF02875"/>
    </source>
</evidence>
<dbReference type="STRING" id="1802701.A3A33_00335"/>
<dbReference type="InterPro" id="IPR013221">
    <property type="entry name" value="Mur_ligase_cen"/>
</dbReference>
<evidence type="ECO:0000259" key="5">
    <source>
        <dbReference type="Pfam" id="PF08245"/>
    </source>
</evidence>
<evidence type="ECO:0000256" key="2">
    <source>
        <dbReference type="ARBA" id="ARBA00022741"/>
    </source>
</evidence>
<dbReference type="Proteomes" id="UP000179047">
    <property type="component" value="Unassembled WGS sequence"/>
</dbReference>
<dbReference type="Gene3D" id="3.40.1190.10">
    <property type="entry name" value="Mur-like, catalytic domain"/>
    <property type="match status" value="1"/>
</dbReference>
<keyword evidence="3" id="KW-0067">ATP-binding</keyword>